<evidence type="ECO:0000313" key="1">
    <source>
        <dbReference type="EMBL" id="CUR33557.1"/>
    </source>
</evidence>
<dbReference type="Proteomes" id="UP000184315">
    <property type="component" value="Unassembled WGS sequence"/>
</dbReference>
<protein>
    <submittedName>
        <fullName evidence="1">Uncharacterized protein</fullName>
    </submittedName>
</protein>
<gene>
    <name evidence="1" type="ORF">PL9214520096</name>
</gene>
<proteinExistence type="predicted"/>
<sequence>MNNPLDNGDDHNLDSIFNNLIQSLGIDPHQQQISCYARLDNE</sequence>
<keyword evidence="2" id="KW-1185">Reference proteome</keyword>
<dbReference type="AlphaFoldDB" id="A0A1J1LLW3"/>
<name>A0A1J1LLW3_9CYAN</name>
<accession>A0A1J1LLW3</accession>
<evidence type="ECO:0000313" key="2">
    <source>
        <dbReference type="Proteomes" id="UP000184315"/>
    </source>
</evidence>
<dbReference type="RefSeq" id="WP_281250341.1">
    <property type="nucleotide sequence ID" value="NZ_LN889803.1"/>
</dbReference>
<reference evidence="2" key="1">
    <citation type="submission" date="2015-10" db="EMBL/GenBank/DDBJ databases">
        <authorList>
            <person name="Regsiter A."/>
            <person name="william w."/>
        </authorList>
    </citation>
    <scope>NUCLEOTIDE SEQUENCE [LARGE SCALE GENOMIC DNA]</scope>
</reference>
<dbReference type="EMBL" id="CZDF01000158">
    <property type="protein sequence ID" value="CUR33557.1"/>
    <property type="molecule type" value="Genomic_DNA"/>
</dbReference>
<organism evidence="1 2">
    <name type="scientific">Planktothrix tepida PCC 9214</name>
    <dbReference type="NCBI Taxonomy" id="671072"/>
    <lineage>
        <taxon>Bacteria</taxon>
        <taxon>Bacillati</taxon>
        <taxon>Cyanobacteriota</taxon>
        <taxon>Cyanophyceae</taxon>
        <taxon>Oscillatoriophycideae</taxon>
        <taxon>Oscillatoriales</taxon>
        <taxon>Microcoleaceae</taxon>
        <taxon>Planktothrix</taxon>
    </lineage>
</organism>